<feature type="coiled-coil region" evidence="1">
    <location>
        <begin position="1456"/>
        <end position="1549"/>
    </location>
</feature>
<gene>
    <name evidence="3" type="ORF">E2C01_009306</name>
</gene>
<comment type="caution">
    <text evidence="3">The sequence shown here is derived from an EMBL/GenBank/DDBJ whole genome shotgun (WGS) entry which is preliminary data.</text>
</comment>
<evidence type="ECO:0000313" key="3">
    <source>
        <dbReference type="EMBL" id="MPC16480.1"/>
    </source>
</evidence>
<evidence type="ECO:0000313" key="4">
    <source>
        <dbReference type="Proteomes" id="UP000324222"/>
    </source>
</evidence>
<dbReference type="PANTHER" id="PTHR23159:SF31">
    <property type="entry name" value="CENTROSOME-ASSOCIATED PROTEIN CEP250 ISOFORM X1"/>
    <property type="match status" value="1"/>
</dbReference>
<keyword evidence="4" id="KW-1185">Reference proteome</keyword>
<feature type="region of interest" description="Disordered" evidence="2">
    <location>
        <begin position="1794"/>
        <end position="1819"/>
    </location>
</feature>
<feature type="region of interest" description="Disordered" evidence="2">
    <location>
        <begin position="2383"/>
        <end position="2402"/>
    </location>
</feature>
<feature type="coiled-coil region" evidence="1">
    <location>
        <begin position="789"/>
        <end position="1058"/>
    </location>
</feature>
<protein>
    <recommendedName>
        <fullName evidence="5">Golgin subfamily B member 1</fullName>
    </recommendedName>
</protein>
<feature type="coiled-coil region" evidence="1">
    <location>
        <begin position="1871"/>
        <end position="2191"/>
    </location>
</feature>
<feature type="coiled-coil region" evidence="1">
    <location>
        <begin position="1210"/>
        <end position="1367"/>
    </location>
</feature>
<feature type="coiled-coil region" evidence="1">
    <location>
        <begin position="637"/>
        <end position="739"/>
    </location>
</feature>
<dbReference type="Proteomes" id="UP000324222">
    <property type="component" value="Unassembled WGS sequence"/>
</dbReference>
<feature type="region of interest" description="Disordered" evidence="2">
    <location>
        <begin position="128"/>
        <end position="150"/>
    </location>
</feature>
<evidence type="ECO:0008006" key="5">
    <source>
        <dbReference type="Google" id="ProtNLM"/>
    </source>
</evidence>
<dbReference type="Gene3D" id="1.10.287.1490">
    <property type="match status" value="3"/>
</dbReference>
<feature type="coiled-coil region" evidence="1">
    <location>
        <begin position="1820"/>
        <end position="1847"/>
    </location>
</feature>
<dbReference type="PANTHER" id="PTHR23159">
    <property type="entry name" value="CENTROSOMAL PROTEIN 2"/>
    <property type="match status" value="1"/>
</dbReference>
<evidence type="ECO:0000256" key="2">
    <source>
        <dbReference type="SAM" id="MobiDB-lite"/>
    </source>
</evidence>
<feature type="compositionally biased region" description="Polar residues" evidence="2">
    <location>
        <begin position="1810"/>
        <end position="1819"/>
    </location>
</feature>
<feature type="coiled-coil region" evidence="1">
    <location>
        <begin position="1589"/>
        <end position="1693"/>
    </location>
</feature>
<reference evidence="3 4" key="1">
    <citation type="submission" date="2019-05" db="EMBL/GenBank/DDBJ databases">
        <title>Another draft genome of Portunus trituberculatus and its Hox gene families provides insights of decapod evolution.</title>
        <authorList>
            <person name="Jeong J.-H."/>
            <person name="Song I."/>
            <person name="Kim S."/>
            <person name="Choi T."/>
            <person name="Kim D."/>
            <person name="Ryu S."/>
            <person name="Kim W."/>
        </authorList>
    </citation>
    <scope>NUCLEOTIDE SEQUENCE [LARGE SCALE GENOMIC DNA]</scope>
    <source>
        <tissue evidence="3">Muscle</tissue>
    </source>
</reference>
<proteinExistence type="predicted"/>
<dbReference type="OrthoDB" id="2441647at2759"/>
<organism evidence="3 4">
    <name type="scientific">Portunus trituberculatus</name>
    <name type="common">Swimming crab</name>
    <name type="synonym">Neptunus trituberculatus</name>
    <dbReference type="NCBI Taxonomy" id="210409"/>
    <lineage>
        <taxon>Eukaryota</taxon>
        <taxon>Metazoa</taxon>
        <taxon>Ecdysozoa</taxon>
        <taxon>Arthropoda</taxon>
        <taxon>Crustacea</taxon>
        <taxon>Multicrustacea</taxon>
        <taxon>Malacostraca</taxon>
        <taxon>Eumalacostraca</taxon>
        <taxon>Eucarida</taxon>
        <taxon>Decapoda</taxon>
        <taxon>Pleocyemata</taxon>
        <taxon>Brachyura</taxon>
        <taxon>Eubrachyura</taxon>
        <taxon>Portunoidea</taxon>
        <taxon>Portunidae</taxon>
        <taxon>Portuninae</taxon>
        <taxon>Portunus</taxon>
    </lineage>
</organism>
<feature type="compositionally biased region" description="Basic and acidic residues" evidence="2">
    <location>
        <begin position="206"/>
        <end position="215"/>
    </location>
</feature>
<keyword evidence="1" id="KW-0175">Coiled coil</keyword>
<feature type="coiled-coil region" evidence="1">
    <location>
        <begin position="2747"/>
        <end position="2774"/>
    </location>
</feature>
<feature type="coiled-coil region" evidence="1">
    <location>
        <begin position="347"/>
        <end position="480"/>
    </location>
</feature>
<feature type="region of interest" description="Disordered" evidence="2">
    <location>
        <begin position="2782"/>
        <end position="2801"/>
    </location>
</feature>
<feature type="coiled-coil region" evidence="1">
    <location>
        <begin position="265"/>
        <end position="316"/>
    </location>
</feature>
<accession>A0A5B7D461</accession>
<dbReference type="EMBL" id="VSRR010000510">
    <property type="protein sequence ID" value="MPC16480.1"/>
    <property type="molecule type" value="Genomic_DNA"/>
</dbReference>
<feature type="region of interest" description="Disordered" evidence="2">
    <location>
        <begin position="205"/>
        <end position="234"/>
    </location>
</feature>
<evidence type="ECO:0000256" key="1">
    <source>
        <dbReference type="SAM" id="Coils"/>
    </source>
</evidence>
<dbReference type="SUPFAM" id="SSF57997">
    <property type="entry name" value="Tropomyosin"/>
    <property type="match status" value="2"/>
</dbReference>
<feature type="coiled-coil region" evidence="1">
    <location>
        <begin position="2664"/>
        <end position="2709"/>
    </location>
</feature>
<feature type="coiled-coil region" evidence="1">
    <location>
        <begin position="2418"/>
        <end position="2611"/>
    </location>
</feature>
<feature type="compositionally biased region" description="Polar residues" evidence="2">
    <location>
        <begin position="2393"/>
        <end position="2402"/>
    </location>
</feature>
<name>A0A5B7D461_PORTR</name>
<sequence>MNSLSWLAECPIRVPTWRNGPNLYTGQSLKVRSQSLVALTDALGAPWFERFTVAGLYSGSIPSDAWMQLYTGESITKSPYEKSNDQYVTSGQCCGCGGPAGVVLHGALLTRCFLTHHVPGVQIALAGSEEEQVGDPPPADTEPEASTSTEDPLVVKQELGDLKEQFSQQQALIGHLKTMLKDKDASLSSREKEVEDLAVRLAKVKPRLERSDPRKKTVQQSDKGEQQEAAGGMLLLKQKLEAGVKSGGEEKSIEKRLPSSESSSRAKILLLRKQLEENRQKFERQQKDNAEKRASMEEMKQRIEKLRSEVEQRDSLIHSLQEGSSSMTDETMTQKLLQQILYKDNTLLELTQKVERLEEVIQEQRESLNEKDRLIESRTEAVTLVAKSENEKNLKTLQELEEVRYQMKKMQEEFIAKEESFVNEKEALTREIKEKAKKVKQLEDNGRRLENLRFELSTRNAELQEKIVTMQGDIKSLKSQAEMDRNNSEEKDAFVQDLKQKLVKAEAHGQKKLRALEKQLKSLKVDGKSGEQILELQNSIAELEEEKGNLQLKLVDFDDLKAANEKLILQRNKLEEQIKQQNNDLDSQLSAITLLETEKIKLVEGTNERENRIFDLETELAATKQSLTESNQTMVTLELKLCEIEEQRDMAEKEKAELENQMSESNIISNDQLKAEKASLEETVQSILKERDEWQEKFTDQIATVEECKEKAKGAMQEMEEKSKECKRLMNILTDKENTITTMSIRIDKHDAVIAGIEEKLSTSIKERDEKKAELEEISMVLMKEREIMEDLKSQVIAKSTELSSKEEELITVRERVETLNRTVNERNINVQNLVGEVSSLQDEVNAKEKSINDYINKLEKLETHLHQQDTRIEELHSLCTQTEQQLNEENKECVKLRNELINLSLKYETTKSSLETELNVMVSMMNDYKNQIEAADVEIKVKEKEIQNNQTVISKYEEEICSKNLLIDESEAKNKSLQQNLDELSMALSEKETCVLKMQAEMEEHAIHIESLNELNANLEKKLMVLQEEKSQLTQIKDSLEEEVNETKSIVHQKEESLLHLNTEIASKSHELMNEVDSLKIALEGKVHEIATLQDSVRSLTADLETRASEVEKWQTEALEKSSQLAEVTHTLDSARLEVQGKDSTLSELYTCMEQNQENLALAEEQRNHAQRQLCELQESFKVKERELIEVQNQLSETQASLTEASQHFEKSQEKLTAVQTELQETQGQCQNNSSVISQLEQELLSKSANMKTAEEQMVDQLQNTKKELEIVNAELQTQKSKVAELEEEVQASRQYAENLEVGSSKIQEWATELQTELETIKREQISLQNELTDAKEELSSRNNQVENLQLELELERQTAQSLQAELSHAVSLSSQSESEGKAVSLSQQQKISQLESELLLASQTRDQLQAEIEDKNKFLQSQTDLSIELNDNIESLKLTIHGKDEEIQALHSSLLETQKAKSEVENSLKEIKETKELLESNVTSQTHPSCTEDQKNSTVISLKNDLTEAQNQSKLLEAERISLYANVEALKQQLQEARQTITLLQTSLGSSAATSQPEWDDWGEVDLGSPDSQEIVPVAENSDVINLKKSLADKDELLRMIQEQLKEALQQVNTFSEEKKVLEQQRKSDEATIVQQQQQLDQDQNELSLMKKQLESLSDAQNTYEQTNTRISELEEILAGKQQEIEVLQQQITNKDSPTDIQDQYHSVTSNTDPIQEASISHSTGKVSAVWPSSEISAGEEVKPPTAVGYQEATMQWEQPTEEESLSLLTTANVESSQQDPASWFDQQDFPVTDTAAPQEPSAEPYPEQTQTHSQPQVEAAYEQLREGNSKLQEELENLRRLEAQIDPASDSGVITSRVAEAEAEVDRLRGFETQVYELQSQVQALQHQCDAMQNKLAEAEHERTRLHEIEVLYGELQSCIQESETKREGSKSRVQELELMVQSAESEIARLRNEIVVLSQASEVVQSDREKLETDAQGMGVEMSKLDYEIQHLQSEVKKHKKEIGRLQNDNEICKTETLKLQTENVAFKSDIDRFKQENENLQSEIVEIRSQYQRLEQESNQLRSELEVMEGEHGRLQCDYSVLEGENSRARGEYEALSQANQMTEAEKESLESEVQRITAQNTNIASENKHLRDEIQRLTEVSTSAETEINRQRVEIERFRSLDSHYRELEGKYTELQNQVASLETTPSSKNVPASEPYDLLAEVDWSAEGQIEDEHVLQSSADTKYQKEIDCLKEKLITLEKEKNSIYDELQAAKLKSGKMLQKLKLTQNKNEALNKEVQKLKAKAGGFSDLDQALEEEWKAQVSKAEAERDEMKQKIDEMESEKENLVSQIDVLTAAQEKYLELKEDQDHTLQLLRTHNKELEGQVHALEWRVSELEENLEEHQKTESPSPSSPAIVQSTLETKEPTPPPEVGTLSKEVSALQQEITILKSENSRLETYNKELEEKIAQLNTDNDSFQSIIQSLREAKAKAEIDIKNYKTTYIELDSEHTSLKKEKEKVNEELKELTYTHNTLEAAYNSMFSEYNDLRDVCDSHKHDVGILKGERDRLVEEVDSLKKQLVALHEEEEEEIIRALQDECFSLREQNNLMHEENTALEVQAQDAKDKATRVNYALEQNVEVQKLLRDELTKKDEEISFHNTTIDGQDRQITYMKAEIAAMKSKLAQHDQAEESNEELTQRLQQRVEQLEEVNQQLQLQVKAAETSLTKLARPEQEDGVAYTSVNTNSELEAALASLHLRDLRCQQLSLEITKLLEERDALQLKLSASLRQTQELSRELSLSHQLPAPASPAPSLHQK</sequence>
<feature type="compositionally biased region" description="Basic and acidic residues" evidence="2">
    <location>
        <begin position="2383"/>
        <end position="2392"/>
    </location>
</feature>
<feature type="coiled-coil region" evidence="1">
    <location>
        <begin position="533"/>
        <end position="591"/>
    </location>
</feature>